<dbReference type="EMBL" id="JACXWA010000010">
    <property type="protein sequence ID" value="MBD3869861.1"/>
    <property type="molecule type" value="Genomic_DNA"/>
</dbReference>
<dbReference type="AlphaFoldDB" id="A0A8J6XZH9"/>
<dbReference type="Pfam" id="PF02636">
    <property type="entry name" value="Methyltransf_28"/>
    <property type="match status" value="1"/>
</dbReference>
<dbReference type="GO" id="GO:0032259">
    <property type="term" value="P:methylation"/>
    <property type="evidence" value="ECO:0007669"/>
    <property type="project" value="UniProtKB-KW"/>
</dbReference>
<dbReference type="PANTHER" id="PTHR12049">
    <property type="entry name" value="PROTEIN ARGININE METHYLTRANSFERASE NDUFAF7, MITOCHONDRIAL"/>
    <property type="match status" value="1"/>
</dbReference>
<dbReference type="SUPFAM" id="SSF53335">
    <property type="entry name" value="S-adenosyl-L-methionine-dependent methyltransferases"/>
    <property type="match status" value="1"/>
</dbReference>
<accession>A0A8J6XZH9</accession>
<keyword evidence="1 3" id="KW-0489">Methyltransferase</keyword>
<evidence type="ECO:0000313" key="4">
    <source>
        <dbReference type="Proteomes" id="UP000598633"/>
    </source>
</evidence>
<dbReference type="PANTHER" id="PTHR12049:SF7">
    <property type="entry name" value="PROTEIN ARGININE METHYLTRANSFERASE NDUFAF7, MITOCHONDRIAL"/>
    <property type="match status" value="1"/>
</dbReference>
<gene>
    <name evidence="3" type="ORF">IFJ97_00710</name>
</gene>
<keyword evidence="2" id="KW-0808">Transferase</keyword>
<name>A0A8J6XZH9_9BACT</name>
<dbReference type="InterPro" id="IPR003788">
    <property type="entry name" value="NDUFAF7"/>
</dbReference>
<evidence type="ECO:0000256" key="2">
    <source>
        <dbReference type="ARBA" id="ARBA00022679"/>
    </source>
</evidence>
<reference evidence="3 4" key="1">
    <citation type="submission" date="2020-08" db="EMBL/GenBank/DDBJ databases">
        <title>Acidobacteriota in marine sediments use diverse sulfur dissimilation pathways.</title>
        <authorList>
            <person name="Wasmund K."/>
        </authorList>
    </citation>
    <scope>NUCLEOTIDE SEQUENCE [LARGE SCALE GENOMIC DNA]</scope>
    <source>
        <strain evidence="3">MAG AM3-A</strain>
    </source>
</reference>
<dbReference type="GO" id="GO:0035243">
    <property type="term" value="F:protein-arginine omega-N symmetric methyltransferase activity"/>
    <property type="evidence" value="ECO:0007669"/>
    <property type="project" value="TreeGrafter"/>
</dbReference>
<evidence type="ECO:0000256" key="1">
    <source>
        <dbReference type="ARBA" id="ARBA00022603"/>
    </source>
</evidence>
<organism evidence="3 4">
    <name type="scientific">Candidatus Sulfomarinibacter kjeldsenii</name>
    <dbReference type="NCBI Taxonomy" id="2885994"/>
    <lineage>
        <taxon>Bacteria</taxon>
        <taxon>Pseudomonadati</taxon>
        <taxon>Acidobacteriota</taxon>
        <taxon>Thermoanaerobaculia</taxon>
        <taxon>Thermoanaerobaculales</taxon>
        <taxon>Candidatus Sulfomarinibacteraceae</taxon>
        <taxon>Candidatus Sulfomarinibacter</taxon>
    </lineage>
</organism>
<dbReference type="InterPro" id="IPR038375">
    <property type="entry name" value="NDUFAF7_sf"/>
</dbReference>
<evidence type="ECO:0000313" key="3">
    <source>
        <dbReference type="EMBL" id="MBD3869861.1"/>
    </source>
</evidence>
<sequence length="371" mass="40886">MSWIIDEIVAQGGEVFFDEYMNLVLYHPIHGYYSGDEPRYGREGDFLTAPTASEWYSRVMTRLLVRVFDQTGPLRLIDVASGDGAVISGVLETLGPRASNVLAGVVSVERSPAMRRLQRDRLAAAPVDVHWAEDVAQMVSSSDPTVIHASELYDALPVARVVGVEKSVEELAVGVQAGELVWRRRPPRREVEAYFVRHGVELEEGQVAEANLGAEPLHTRLLEAAGQRGLSLVLDYGYEAKRLFNPRGRRGGSLSTFRRHELGRDPLISPGEVDLTAHVNWDDLRDAAAHAAWREIGLWPLAEFLVRAGIAEELEDHGLGMEADLDATTITARQEVKRLLDPEGMGSDLKVLVQAKGDMVDIAQSVLSLPQ</sequence>
<comment type="caution">
    <text evidence="3">The sequence shown here is derived from an EMBL/GenBank/DDBJ whole genome shotgun (WGS) entry which is preliminary data.</text>
</comment>
<proteinExistence type="predicted"/>
<dbReference type="Proteomes" id="UP000598633">
    <property type="component" value="Unassembled WGS sequence"/>
</dbReference>
<protein>
    <submittedName>
        <fullName evidence="3">SAM-dependent methyltransferase</fullName>
    </submittedName>
</protein>
<dbReference type="InterPro" id="IPR029063">
    <property type="entry name" value="SAM-dependent_MTases_sf"/>
</dbReference>
<dbReference type="Gene3D" id="3.40.50.12710">
    <property type="match status" value="1"/>
</dbReference>